<dbReference type="PANTHER" id="PTHR35902">
    <property type="entry name" value="S-LAYER DOMAIN-LIKE PROTEIN-RELATED"/>
    <property type="match status" value="1"/>
</dbReference>
<dbReference type="KEGG" id="mok:Metok_0726"/>
<reference evidence="2" key="1">
    <citation type="submission" date="2011-05" db="EMBL/GenBank/DDBJ databases">
        <title>Complete sequence of chromosome of Methanothermococcus okinawensis IH1.</title>
        <authorList>
            <consortium name="US DOE Joint Genome Institute"/>
            <person name="Lucas S."/>
            <person name="Han J."/>
            <person name="Lapidus A."/>
            <person name="Cheng J.-F."/>
            <person name="Goodwin L."/>
            <person name="Pitluck S."/>
            <person name="Peters L."/>
            <person name="Mikhailova N."/>
            <person name="Held B."/>
            <person name="Han C."/>
            <person name="Tapia R."/>
            <person name="Land M."/>
            <person name="Hauser L."/>
            <person name="Kyrpides N."/>
            <person name="Ivanova N."/>
            <person name="Pagani I."/>
            <person name="Sieprawska-Lupa M."/>
            <person name="Takai K."/>
            <person name="Miyazaki J."/>
            <person name="Whitman W."/>
            <person name="Woyke T."/>
        </authorList>
    </citation>
    <scope>NUCLEOTIDE SEQUENCE</scope>
    <source>
        <strain evidence="2">IH1</strain>
    </source>
</reference>
<evidence type="ECO:0000256" key="1">
    <source>
        <dbReference type="SAM" id="Phobius"/>
    </source>
</evidence>
<keyword evidence="1" id="KW-0472">Membrane</keyword>
<dbReference type="OrthoDB" id="65070at2157"/>
<dbReference type="STRING" id="647113.Metok_0726"/>
<proteinExistence type="predicted"/>
<name>F8AL90_METOI</name>
<dbReference type="GeneID" id="10772867"/>
<gene>
    <name evidence="2" type="ordered locus">Metok_0726</name>
</gene>
<sequence>MKKSFFIFLSILSLFLILNTIDAVEFTSIDYKNQYLEPSKTYDLWVVITPEKEINNTVIGIYPYGESKNYIQIIKGKDYEGQLFPSEKGVGHFIIKIKDNTPSKDYKIVAYCNYTEDNKQHSENRIFTIPIRGKPILTIENPPTIKEGENTIYLKITNEGTGVAKNIKMQFNNDNSNIFSLSEGYIDGLKPHQTKLMEIKIYASGDGILKLPYELTYNNPYDNLQLMDKTETEQGHSNTITYNYKNQKIVEEKGNLVFKVIPDNAVDLNVINYTYPVGEVNNFTLSLKNNYKDANFIISIEKYYLGNNQKTIFIPYGKTKNVSFKIKVNEIGVKEIPIKIIFDGNEVDKNISVNVIGRADLVLTGINIEGITEKTITGDLSNIGTTKAKSVLVSIKRTKNIIPKRPYENYFVGTLNADDYGSFELHCVINGNVSEIPIVITYRDENNNLITINKEIKIDNGQVVSYNDYNGKKEGINYAVIGIGLLFCIGVIYLIYRGFIRKKE</sequence>
<protein>
    <recommendedName>
        <fullName evidence="4">CARDB domain-containing protein</fullName>
    </recommendedName>
</protein>
<evidence type="ECO:0008006" key="4">
    <source>
        <dbReference type="Google" id="ProtNLM"/>
    </source>
</evidence>
<evidence type="ECO:0000313" key="3">
    <source>
        <dbReference type="Proteomes" id="UP000009296"/>
    </source>
</evidence>
<keyword evidence="1" id="KW-0812">Transmembrane</keyword>
<keyword evidence="3" id="KW-1185">Reference proteome</keyword>
<keyword evidence="1" id="KW-1133">Transmembrane helix</keyword>
<accession>F8AL90</accession>
<dbReference type="EMBL" id="CP002792">
    <property type="protein sequence ID" value="AEH06703.1"/>
    <property type="molecule type" value="Genomic_DNA"/>
</dbReference>
<organism evidence="2 3">
    <name type="scientific">Methanothermococcus okinawensis (strain DSM 14208 / JCM 11175 / IH1)</name>
    <dbReference type="NCBI Taxonomy" id="647113"/>
    <lineage>
        <taxon>Archaea</taxon>
        <taxon>Methanobacteriati</taxon>
        <taxon>Methanobacteriota</taxon>
        <taxon>Methanomada group</taxon>
        <taxon>Methanococci</taxon>
        <taxon>Methanococcales</taxon>
        <taxon>Methanococcaceae</taxon>
        <taxon>Methanothermococcus</taxon>
    </lineage>
</organism>
<evidence type="ECO:0000313" key="2">
    <source>
        <dbReference type="EMBL" id="AEH06703.1"/>
    </source>
</evidence>
<dbReference type="HOGENOM" id="CLU_540387_0_0_2"/>
<dbReference type="Proteomes" id="UP000009296">
    <property type="component" value="Chromosome"/>
</dbReference>
<dbReference type="eggNOG" id="arCOG04400">
    <property type="taxonomic scope" value="Archaea"/>
</dbReference>
<dbReference type="RefSeq" id="WP_013866888.1">
    <property type="nucleotide sequence ID" value="NC_015636.1"/>
</dbReference>
<dbReference type="AlphaFoldDB" id="F8AL90"/>
<dbReference type="PANTHER" id="PTHR35902:SF3">
    <property type="entry name" value="NPCBM-ASSOCIATED, NEW3 DOMAIN OF ALPHA-GALACTOSIDASE"/>
    <property type="match status" value="1"/>
</dbReference>
<feature type="transmembrane region" description="Helical" evidence="1">
    <location>
        <begin position="475"/>
        <end position="496"/>
    </location>
</feature>